<dbReference type="FunFam" id="3.40.50.300:FF:000425">
    <property type="entry name" value="Probable ABC transporter, ATP-binding subunit"/>
    <property type="match status" value="1"/>
</dbReference>
<dbReference type="GO" id="GO:0015697">
    <property type="term" value="P:quaternary ammonium group transport"/>
    <property type="evidence" value="ECO:0007669"/>
    <property type="project" value="UniProtKB-ARBA"/>
</dbReference>
<dbReference type="AlphaFoldDB" id="A0A0N7KYB8"/>
<dbReference type="GO" id="GO:0016887">
    <property type="term" value="F:ATP hydrolysis activity"/>
    <property type="evidence" value="ECO:0007669"/>
    <property type="project" value="InterPro"/>
</dbReference>
<keyword evidence="5" id="KW-0547">Nucleotide-binding</keyword>
<keyword evidence="6 12" id="KW-0067">ATP-binding</keyword>
<evidence type="ECO:0000256" key="8">
    <source>
        <dbReference type="ARBA" id="ARBA00023065"/>
    </source>
</evidence>
<keyword evidence="3" id="KW-1003">Cell membrane</keyword>
<reference evidence="12" key="1">
    <citation type="journal article" date="2015" name="Proc. Natl. Acad. Sci. U.S.A.">
        <title>Bacterial clade with the ribosomal RNA operon on a small plasmid rather than the chromosome.</title>
        <authorList>
            <person name="Anda M."/>
            <person name="Ohtsubo Y."/>
            <person name="Okubo T."/>
            <person name="Sugawara M."/>
            <person name="Nagata Y."/>
            <person name="Tsuda M."/>
            <person name="Minamisawa K."/>
            <person name="Mitsui H."/>
        </authorList>
    </citation>
    <scope>NUCLEOTIDE SEQUENCE</scope>
    <source>
        <strain evidence="12">DSM 21871</strain>
    </source>
</reference>
<dbReference type="EMBL" id="LC066380">
    <property type="protein sequence ID" value="BAT29281.1"/>
    <property type="molecule type" value="Genomic_DNA"/>
</dbReference>
<dbReference type="GO" id="GO:0015408">
    <property type="term" value="F:ABC-type ferric iron transporter activity"/>
    <property type="evidence" value="ECO:0007669"/>
    <property type="project" value="InterPro"/>
</dbReference>
<dbReference type="InterPro" id="IPR015853">
    <property type="entry name" value="ABC_transpr_FbpC"/>
</dbReference>
<evidence type="ECO:0000259" key="11">
    <source>
        <dbReference type="PROSITE" id="PS50893"/>
    </source>
</evidence>
<dbReference type="CDD" id="cd03259">
    <property type="entry name" value="ABC_Carb_Solutes_like"/>
    <property type="match status" value="1"/>
</dbReference>
<keyword evidence="2" id="KW-0813">Transport</keyword>
<sequence length="402" mass="43038">MPSPRRRVSQSAEGWARAPADQSDGLSNVHDRTRDAVAPSQKSASRTSAGVSFAARLAFENVSHAVGDTQILNDINLAAEPGEILCLLGPSGSGKTTLLRIAAGIERQTAGRLVLNGREIAGETAFVPPEKRGIGLMFQDFALFPHMTIAENVRFGLTAMAGDAARKEAMAALERVGLSGSAGLYPHTLSGGEQQRVALARAMSPRPSVLLMDEPFSGLDSRLKDVVRTDTLQILRESRATAIIVTHDAEEAMRMGDRIALLRDGRLVQLGTAAELYSRPASLFAAGFFSELNVIDGEVRGGRVVTALGPVADTALPDGTAMTVALRLTGLRLQERDDGVFGRIVARRFLGSVDLMTVAIEGLDYPLRSRMRAGIVEQGRRDVVVSVDPQDVIVFEKSADDR</sequence>
<evidence type="ECO:0000256" key="5">
    <source>
        <dbReference type="ARBA" id="ARBA00022741"/>
    </source>
</evidence>
<name>A0A0N7KYB8_9HYPH</name>
<dbReference type="InterPro" id="IPR050093">
    <property type="entry name" value="ABC_SmlMolc_Importer"/>
</dbReference>
<dbReference type="GO" id="GO:0005524">
    <property type="term" value="F:ATP binding"/>
    <property type="evidence" value="ECO:0007669"/>
    <property type="project" value="UniProtKB-KW"/>
</dbReference>
<evidence type="ECO:0000256" key="7">
    <source>
        <dbReference type="ARBA" id="ARBA00023004"/>
    </source>
</evidence>
<dbReference type="InterPro" id="IPR003593">
    <property type="entry name" value="AAA+_ATPase"/>
</dbReference>
<dbReference type="PROSITE" id="PS50893">
    <property type="entry name" value="ABC_TRANSPORTER_2"/>
    <property type="match status" value="1"/>
</dbReference>
<organism evidence="12">
    <name type="scientific">Aurantimonas manganoxydans</name>
    <dbReference type="NCBI Taxonomy" id="651183"/>
    <lineage>
        <taxon>Bacteria</taxon>
        <taxon>Pseudomonadati</taxon>
        <taxon>Pseudomonadota</taxon>
        <taxon>Alphaproteobacteria</taxon>
        <taxon>Hyphomicrobiales</taxon>
        <taxon>Aurantimonadaceae</taxon>
        <taxon>Aurantimonas</taxon>
    </lineage>
</organism>
<keyword evidence="7" id="KW-0408">Iron</keyword>
<evidence type="ECO:0000256" key="6">
    <source>
        <dbReference type="ARBA" id="ARBA00022840"/>
    </source>
</evidence>
<feature type="region of interest" description="Disordered" evidence="10">
    <location>
        <begin position="1"/>
        <end position="45"/>
    </location>
</feature>
<accession>A0A0N7KYB8</accession>
<dbReference type="PANTHER" id="PTHR42781">
    <property type="entry name" value="SPERMIDINE/PUTRESCINE IMPORT ATP-BINDING PROTEIN POTA"/>
    <property type="match status" value="1"/>
</dbReference>
<evidence type="ECO:0000256" key="10">
    <source>
        <dbReference type="SAM" id="MobiDB-lite"/>
    </source>
</evidence>
<keyword evidence="8" id="KW-0406">Ion transport</keyword>
<dbReference type="PROSITE" id="PS00211">
    <property type="entry name" value="ABC_TRANSPORTER_1"/>
    <property type="match status" value="1"/>
</dbReference>
<dbReference type="GO" id="GO:0016020">
    <property type="term" value="C:membrane"/>
    <property type="evidence" value="ECO:0007669"/>
    <property type="project" value="InterPro"/>
</dbReference>
<dbReference type="InterPro" id="IPR008995">
    <property type="entry name" value="Mo/tungstate-bd_C_term_dom"/>
</dbReference>
<dbReference type="InterPro" id="IPR017871">
    <property type="entry name" value="ABC_transporter-like_CS"/>
</dbReference>
<comment type="similarity">
    <text evidence="1">Belongs to the ABC transporter superfamily.</text>
</comment>
<dbReference type="InterPro" id="IPR027417">
    <property type="entry name" value="P-loop_NTPase"/>
</dbReference>
<protein>
    <submittedName>
        <fullName evidence="12">ABC transporter ATP-binding region</fullName>
    </submittedName>
</protein>
<evidence type="ECO:0000256" key="1">
    <source>
        <dbReference type="ARBA" id="ARBA00005417"/>
    </source>
</evidence>
<dbReference type="PANTHER" id="PTHR42781:SF4">
    <property type="entry name" value="SPERMIDINE_PUTRESCINE IMPORT ATP-BINDING PROTEIN POTA"/>
    <property type="match status" value="1"/>
</dbReference>
<evidence type="ECO:0000256" key="3">
    <source>
        <dbReference type="ARBA" id="ARBA00022475"/>
    </source>
</evidence>
<dbReference type="Pfam" id="PF00005">
    <property type="entry name" value="ABC_tran"/>
    <property type="match status" value="1"/>
</dbReference>
<dbReference type="SUPFAM" id="SSF50331">
    <property type="entry name" value="MOP-like"/>
    <property type="match status" value="1"/>
</dbReference>
<feature type="domain" description="ABC transporter" evidence="11">
    <location>
        <begin position="57"/>
        <end position="289"/>
    </location>
</feature>
<dbReference type="InterPro" id="IPR003439">
    <property type="entry name" value="ABC_transporter-like_ATP-bd"/>
</dbReference>
<evidence type="ECO:0000256" key="9">
    <source>
        <dbReference type="ARBA" id="ARBA00023136"/>
    </source>
</evidence>
<dbReference type="Gene3D" id="3.40.50.300">
    <property type="entry name" value="P-loop containing nucleotide triphosphate hydrolases"/>
    <property type="match status" value="1"/>
</dbReference>
<dbReference type="SMART" id="SM00382">
    <property type="entry name" value="AAA"/>
    <property type="match status" value="1"/>
</dbReference>
<keyword evidence="9" id="KW-0472">Membrane</keyword>
<dbReference type="SUPFAM" id="SSF52540">
    <property type="entry name" value="P-loop containing nucleoside triphosphate hydrolases"/>
    <property type="match status" value="1"/>
</dbReference>
<keyword evidence="4" id="KW-0410">Iron transport</keyword>
<proteinExistence type="inferred from homology"/>
<evidence type="ECO:0000256" key="2">
    <source>
        <dbReference type="ARBA" id="ARBA00022448"/>
    </source>
</evidence>
<evidence type="ECO:0000313" key="12">
    <source>
        <dbReference type="EMBL" id="BAT29281.1"/>
    </source>
</evidence>
<evidence type="ECO:0000256" key="4">
    <source>
        <dbReference type="ARBA" id="ARBA00022496"/>
    </source>
</evidence>